<feature type="transmembrane region" description="Helical" evidence="8">
    <location>
        <begin position="146"/>
        <end position="166"/>
    </location>
</feature>
<dbReference type="Pfam" id="PF01032">
    <property type="entry name" value="FecCD"/>
    <property type="match status" value="1"/>
</dbReference>
<proteinExistence type="inferred from homology"/>
<protein>
    <submittedName>
        <fullName evidence="9">Iron complex transport system permease protein</fullName>
    </submittedName>
</protein>
<evidence type="ECO:0000256" key="7">
    <source>
        <dbReference type="ARBA" id="ARBA00023136"/>
    </source>
</evidence>
<dbReference type="InterPro" id="IPR000522">
    <property type="entry name" value="ABC_transptr_permease_BtuC"/>
</dbReference>
<feature type="transmembrane region" description="Helical" evidence="8">
    <location>
        <begin position="309"/>
        <end position="332"/>
    </location>
</feature>
<sequence>MSSVQLAPARSSPAHTVAGAPWSARRLRTPLAFFLVTLALLASLVLSTAFGAEALSPATVLDVLVRRMTDRPVADLAHDTIVWQLRVPRALLAAVVGAGLALAGAAMQTLVRNPLADPYLLGVSSGASVGATAVITSGLFAGAGALTLSGGALAGALGAAALVFAVATAQGGLTPLRLVLTGTVLGSAFSAIASYLVFRSPDPAAAQSVLFWLLGSLAGAEWYRLAIPAITVGVVAAALLAGSGWLDALATGSDTAASLGVPVRAVRAGLFVLLAILVGVLVAVSGGIGFVGLVVPHAARLLVGARHRVLLPASAMCGALFLLWVDVVTRILVRPTEIPLSVVSGLIGAPAFLVLLGRRRYRFGADG</sequence>
<keyword evidence="10" id="KW-1185">Reference proteome</keyword>
<feature type="transmembrane region" description="Helical" evidence="8">
    <location>
        <begin position="119"/>
        <end position="140"/>
    </location>
</feature>
<dbReference type="STRING" id="683260.SAMN05421874_1054"/>
<evidence type="ECO:0000256" key="3">
    <source>
        <dbReference type="ARBA" id="ARBA00022448"/>
    </source>
</evidence>
<evidence type="ECO:0000256" key="4">
    <source>
        <dbReference type="ARBA" id="ARBA00022475"/>
    </source>
</evidence>
<comment type="similarity">
    <text evidence="2">Belongs to the binding-protein-dependent transport system permease family. FecCD subfamily.</text>
</comment>
<feature type="transmembrane region" description="Helical" evidence="8">
    <location>
        <begin position="230"/>
        <end position="250"/>
    </location>
</feature>
<evidence type="ECO:0000256" key="2">
    <source>
        <dbReference type="ARBA" id="ARBA00007935"/>
    </source>
</evidence>
<dbReference type="GO" id="GO:0022857">
    <property type="term" value="F:transmembrane transporter activity"/>
    <property type="evidence" value="ECO:0007669"/>
    <property type="project" value="InterPro"/>
</dbReference>
<dbReference type="GO" id="GO:0005886">
    <property type="term" value="C:plasma membrane"/>
    <property type="evidence" value="ECO:0007669"/>
    <property type="project" value="UniProtKB-SubCell"/>
</dbReference>
<accession>A0A1G8YUR8</accession>
<dbReference type="GO" id="GO:0033214">
    <property type="term" value="P:siderophore-iron import into cell"/>
    <property type="evidence" value="ECO:0007669"/>
    <property type="project" value="TreeGrafter"/>
</dbReference>
<dbReference type="EMBL" id="FNFB01000005">
    <property type="protein sequence ID" value="SDK06174.1"/>
    <property type="molecule type" value="Genomic_DNA"/>
</dbReference>
<dbReference type="RefSeq" id="WP_245740167.1">
    <property type="nucleotide sequence ID" value="NZ_FNFB01000005.1"/>
</dbReference>
<feature type="transmembrane region" description="Helical" evidence="8">
    <location>
        <begin position="90"/>
        <end position="107"/>
    </location>
</feature>
<keyword evidence="3" id="KW-0813">Transport</keyword>
<dbReference type="AlphaFoldDB" id="A0A1G8YUR8"/>
<reference evidence="9 10" key="1">
    <citation type="submission" date="2016-10" db="EMBL/GenBank/DDBJ databases">
        <authorList>
            <person name="de Groot N.N."/>
        </authorList>
    </citation>
    <scope>NUCLEOTIDE SEQUENCE [LARGE SCALE GENOMIC DNA]</scope>
    <source>
        <strain evidence="9 10">CGMCC 4.5681</strain>
    </source>
</reference>
<organism evidence="9 10">
    <name type="scientific">Nonomuraea maritima</name>
    <dbReference type="NCBI Taxonomy" id="683260"/>
    <lineage>
        <taxon>Bacteria</taxon>
        <taxon>Bacillati</taxon>
        <taxon>Actinomycetota</taxon>
        <taxon>Actinomycetes</taxon>
        <taxon>Streptosporangiales</taxon>
        <taxon>Streptosporangiaceae</taxon>
        <taxon>Nonomuraea</taxon>
    </lineage>
</organism>
<evidence type="ECO:0000256" key="8">
    <source>
        <dbReference type="SAM" id="Phobius"/>
    </source>
</evidence>
<keyword evidence="6 8" id="KW-1133">Transmembrane helix</keyword>
<evidence type="ECO:0000313" key="10">
    <source>
        <dbReference type="Proteomes" id="UP000198683"/>
    </source>
</evidence>
<dbReference type="Gene3D" id="1.10.3470.10">
    <property type="entry name" value="ABC transporter involved in vitamin B12 uptake, BtuC"/>
    <property type="match status" value="1"/>
</dbReference>
<feature type="transmembrane region" description="Helical" evidence="8">
    <location>
        <begin position="178"/>
        <end position="198"/>
    </location>
</feature>
<evidence type="ECO:0000256" key="5">
    <source>
        <dbReference type="ARBA" id="ARBA00022692"/>
    </source>
</evidence>
<evidence type="ECO:0000256" key="1">
    <source>
        <dbReference type="ARBA" id="ARBA00004651"/>
    </source>
</evidence>
<keyword evidence="7 8" id="KW-0472">Membrane</keyword>
<dbReference type="Proteomes" id="UP000198683">
    <property type="component" value="Unassembled WGS sequence"/>
</dbReference>
<evidence type="ECO:0000256" key="6">
    <source>
        <dbReference type="ARBA" id="ARBA00022989"/>
    </source>
</evidence>
<evidence type="ECO:0000313" key="9">
    <source>
        <dbReference type="EMBL" id="SDK06174.1"/>
    </source>
</evidence>
<dbReference type="PANTHER" id="PTHR30472:SF67">
    <property type="entry name" value="PERMEASE OF ABC TRANSPORTER-RELATED"/>
    <property type="match status" value="1"/>
</dbReference>
<keyword evidence="4" id="KW-1003">Cell membrane</keyword>
<feature type="transmembrane region" description="Helical" evidence="8">
    <location>
        <begin position="270"/>
        <end position="297"/>
    </location>
</feature>
<comment type="subcellular location">
    <subcellularLocation>
        <location evidence="1">Cell membrane</location>
        <topology evidence="1">Multi-pass membrane protein</topology>
    </subcellularLocation>
</comment>
<dbReference type="CDD" id="cd06550">
    <property type="entry name" value="TM_ABC_iron-siderophores_like"/>
    <property type="match status" value="1"/>
</dbReference>
<keyword evidence="5 8" id="KW-0812">Transmembrane</keyword>
<feature type="transmembrane region" description="Helical" evidence="8">
    <location>
        <begin position="338"/>
        <end position="356"/>
    </location>
</feature>
<gene>
    <name evidence="9" type="ORF">SAMN05421874_1054</name>
</gene>
<dbReference type="SUPFAM" id="SSF81345">
    <property type="entry name" value="ABC transporter involved in vitamin B12 uptake, BtuC"/>
    <property type="match status" value="1"/>
</dbReference>
<name>A0A1G8YUR8_9ACTN</name>
<dbReference type="PANTHER" id="PTHR30472">
    <property type="entry name" value="FERRIC ENTEROBACTIN TRANSPORT SYSTEM PERMEASE PROTEIN"/>
    <property type="match status" value="1"/>
</dbReference>
<dbReference type="InterPro" id="IPR037294">
    <property type="entry name" value="ABC_BtuC-like"/>
</dbReference>
<dbReference type="FunFam" id="1.10.3470.10:FF:000001">
    <property type="entry name" value="Vitamin B12 ABC transporter permease BtuC"/>
    <property type="match status" value="1"/>
</dbReference>
<feature type="transmembrane region" description="Helical" evidence="8">
    <location>
        <begin position="204"/>
        <end position="223"/>
    </location>
</feature>